<dbReference type="PRINTS" id="PR00985">
    <property type="entry name" value="TRNASYNTHLEU"/>
</dbReference>
<feature type="domain" description="Methionyl/Leucyl tRNA synthetase" evidence="14">
    <location>
        <begin position="52"/>
        <end position="192"/>
    </location>
</feature>
<dbReference type="AlphaFoldDB" id="A0A7Y9LRP7"/>
<dbReference type="EC" id="6.1.1.4" evidence="9"/>
<evidence type="ECO:0000259" key="15">
    <source>
        <dbReference type="Pfam" id="PF13603"/>
    </source>
</evidence>
<keyword evidence="5 9" id="KW-0067">ATP-binding</keyword>
<evidence type="ECO:0000256" key="2">
    <source>
        <dbReference type="ARBA" id="ARBA00022490"/>
    </source>
</evidence>
<evidence type="ECO:0000256" key="10">
    <source>
        <dbReference type="RuleBase" id="RU363035"/>
    </source>
</evidence>
<dbReference type="HAMAP" id="MF_00049_B">
    <property type="entry name" value="Leu_tRNA_synth_B"/>
    <property type="match status" value="1"/>
</dbReference>
<keyword evidence="7 9" id="KW-0030">Aminoacyl-tRNA synthetase</keyword>
<dbReference type="GO" id="GO:0005524">
    <property type="term" value="F:ATP binding"/>
    <property type="evidence" value="ECO:0007669"/>
    <property type="project" value="UniProtKB-UniRule"/>
</dbReference>
<dbReference type="FunFam" id="3.40.50.620:FF:000056">
    <property type="entry name" value="Leucine--tRNA ligase"/>
    <property type="match status" value="1"/>
</dbReference>
<dbReference type="Pfam" id="PF09334">
    <property type="entry name" value="tRNA-synt_1g"/>
    <property type="match status" value="1"/>
</dbReference>
<evidence type="ECO:0000256" key="3">
    <source>
        <dbReference type="ARBA" id="ARBA00022598"/>
    </source>
</evidence>
<evidence type="ECO:0000256" key="7">
    <source>
        <dbReference type="ARBA" id="ARBA00023146"/>
    </source>
</evidence>
<dbReference type="SUPFAM" id="SSF47323">
    <property type="entry name" value="Anticodon-binding domain of a subclass of class I aminoacyl-tRNA synthetases"/>
    <property type="match status" value="1"/>
</dbReference>
<evidence type="ECO:0000256" key="11">
    <source>
        <dbReference type="SAM" id="Coils"/>
    </source>
</evidence>
<dbReference type="Pfam" id="PF08264">
    <property type="entry name" value="Anticodon_1"/>
    <property type="match status" value="1"/>
</dbReference>
<dbReference type="GO" id="GO:0002161">
    <property type="term" value="F:aminoacyl-tRNA deacylase activity"/>
    <property type="evidence" value="ECO:0007669"/>
    <property type="project" value="InterPro"/>
</dbReference>
<dbReference type="Gene3D" id="3.90.740.10">
    <property type="entry name" value="Valyl/Leucyl/Isoleucyl-tRNA synthetase, editing domain"/>
    <property type="match status" value="1"/>
</dbReference>
<feature type="coiled-coil region" evidence="11">
    <location>
        <begin position="285"/>
        <end position="312"/>
    </location>
</feature>
<keyword evidence="4 9" id="KW-0547">Nucleotide-binding</keyword>
<keyword evidence="3 9" id="KW-0436">Ligase</keyword>
<reference evidence="16 17" key="1">
    <citation type="submission" date="2020-07" db="EMBL/GenBank/DDBJ databases">
        <title>Sequencing the genomes of 1000 actinobacteria strains.</title>
        <authorList>
            <person name="Klenk H.-P."/>
        </authorList>
    </citation>
    <scope>NUCLEOTIDE SEQUENCE [LARGE SCALE GENOMIC DNA]</scope>
    <source>
        <strain evidence="16 17">DSM 102047</strain>
    </source>
</reference>
<organism evidence="16 17">
    <name type="scientific">Psychromicrobium silvestre</name>
    <dbReference type="NCBI Taxonomy" id="1645614"/>
    <lineage>
        <taxon>Bacteria</taxon>
        <taxon>Bacillati</taxon>
        <taxon>Actinomycetota</taxon>
        <taxon>Actinomycetes</taxon>
        <taxon>Micrococcales</taxon>
        <taxon>Micrococcaceae</taxon>
        <taxon>Psychromicrobium</taxon>
    </lineage>
</organism>
<dbReference type="Pfam" id="PF13603">
    <property type="entry name" value="tRNA-synt_1_2"/>
    <property type="match status" value="1"/>
</dbReference>
<feature type="short sequence motif" description="'KMSKS' region" evidence="9">
    <location>
        <begin position="594"/>
        <end position="598"/>
    </location>
</feature>
<evidence type="ECO:0000256" key="4">
    <source>
        <dbReference type="ARBA" id="ARBA00022741"/>
    </source>
</evidence>
<feature type="domain" description="Methionyl/Valyl/Leucyl/Isoleucyl-tRNA synthetase anticodon-binding" evidence="13">
    <location>
        <begin position="674"/>
        <end position="797"/>
    </location>
</feature>
<feature type="short sequence motif" description="'HIGH' region" evidence="9">
    <location>
        <begin position="53"/>
        <end position="63"/>
    </location>
</feature>
<dbReference type="SUPFAM" id="SSF50677">
    <property type="entry name" value="ValRS/IleRS/LeuRS editing domain"/>
    <property type="match status" value="1"/>
</dbReference>
<dbReference type="PROSITE" id="PS00178">
    <property type="entry name" value="AA_TRNA_LIGASE_I"/>
    <property type="match status" value="1"/>
</dbReference>
<comment type="caution">
    <text evidence="16">The sequence shown here is derived from an EMBL/GenBank/DDBJ whole genome shotgun (WGS) entry which is preliminary data.</text>
</comment>
<dbReference type="InterPro" id="IPR013155">
    <property type="entry name" value="M/V/L/I-tRNA-synth_anticd-bd"/>
</dbReference>
<proteinExistence type="inferred from homology"/>
<keyword evidence="6 9" id="KW-0648">Protein biosynthesis</keyword>
<keyword evidence="17" id="KW-1185">Reference proteome</keyword>
<dbReference type="PANTHER" id="PTHR43740:SF2">
    <property type="entry name" value="LEUCINE--TRNA LIGASE, MITOCHONDRIAL"/>
    <property type="match status" value="1"/>
</dbReference>
<sequence>MSQQTVGQQSSEQRSYDVAAIESKWLPRWEEAKLFVPLDDGSKERRYVLDMFPYPSGDLHMGHAEAFAMGDVVARYLKLKGFDVLHPIGWDSFGLPAENAAIKRNAHPSEWTYANIDTQAASFKRYGIAVDWSRELHTSDPEYYRWTQWLFLRFYQRGLAYRKNSPVNWCPKDQTVLANEQVVNGACERCGTLVTKKNLNQWYYKITDYADRLLDDMEPLKGHWPERVLAMQRNWIGRSEGAHVDFEIKDLAQKVTVFSTRPDTLAGATFFVVAADSALASELVTDQHRADLEAYQEDVKKLSEIERQATEREKTGVFLGRYAINPLTGTELPVWAADYVLADYGTGAVMAVPAHDQRDLDFARAFGLPVQVVVETGQEDPAISGIATTGDGKMINSGSLDGLSKAEAIPAAIELLEAAKTGQKTVNYRLRDWLLSRQRFWGAPIPIIHCADCGEVPVPDDQLPVRLPDNLRGEDLSPKGTSPLAAVQDWVNVSCPKCAGPALRDTDTMDTFVDSSWYFLRFVSPHDEQLPFDPEAVARWMPVGQYVGGVEHAILHLLYSRFFMKVLFDLGMVSMQEPFAALLNQGQVINGGKAMSKSLGNGIDLSEQLDRFGVDAVRIAMVFASPPEDDVDWADVSPAGSAKFLARAWRLAQDVAAAADDGGVNADGGREGDAALRAATHRTVAEAAELLDAHKFNVVIAKIMELVNTTRKAIDSGAGAADPAVREAVEAVAILLSLFAPYTADDMWEQLGHHDFVARAEWPKVDQSLLVLSTVTAVVQVQGKVRDRLEVPADVTEEALRELALASENVQKFLDGRQIRTVIVRAPKLVNIVPA</sequence>
<dbReference type="Gene3D" id="3.40.50.620">
    <property type="entry name" value="HUPs"/>
    <property type="match status" value="2"/>
</dbReference>
<feature type="domain" description="Aminoacyl-tRNA synthetase class Ia" evidence="12">
    <location>
        <begin position="430"/>
        <end position="633"/>
    </location>
</feature>
<keyword evidence="2 9" id="KW-0963">Cytoplasm</keyword>
<dbReference type="InterPro" id="IPR014729">
    <property type="entry name" value="Rossmann-like_a/b/a_fold"/>
</dbReference>
<dbReference type="GO" id="GO:0006429">
    <property type="term" value="P:leucyl-tRNA aminoacylation"/>
    <property type="evidence" value="ECO:0007669"/>
    <property type="project" value="UniProtKB-UniRule"/>
</dbReference>
<dbReference type="GO" id="GO:0005829">
    <property type="term" value="C:cytosol"/>
    <property type="evidence" value="ECO:0007669"/>
    <property type="project" value="TreeGrafter"/>
</dbReference>
<feature type="binding site" evidence="9">
    <location>
        <position position="597"/>
    </location>
    <ligand>
        <name>ATP</name>
        <dbReference type="ChEBI" id="CHEBI:30616"/>
    </ligand>
</feature>
<dbReference type="InterPro" id="IPR002302">
    <property type="entry name" value="Leu-tRNA-ligase"/>
</dbReference>
<evidence type="ECO:0000313" key="16">
    <source>
        <dbReference type="EMBL" id="NYE94361.1"/>
    </source>
</evidence>
<evidence type="ECO:0000256" key="8">
    <source>
        <dbReference type="ARBA" id="ARBA00047469"/>
    </source>
</evidence>
<dbReference type="InterPro" id="IPR009008">
    <property type="entry name" value="Val/Leu/Ile-tRNA-synth_edit"/>
</dbReference>
<dbReference type="SUPFAM" id="SSF52374">
    <property type="entry name" value="Nucleotidylyl transferase"/>
    <property type="match status" value="1"/>
</dbReference>
<evidence type="ECO:0000313" key="17">
    <source>
        <dbReference type="Proteomes" id="UP000521748"/>
    </source>
</evidence>
<evidence type="ECO:0000256" key="9">
    <source>
        <dbReference type="HAMAP-Rule" id="MF_00049"/>
    </source>
</evidence>
<gene>
    <name evidence="9" type="primary">leuS</name>
    <name evidence="16" type="ORF">FHU41_000582</name>
</gene>
<dbReference type="EMBL" id="JACBYQ010000001">
    <property type="protein sequence ID" value="NYE94361.1"/>
    <property type="molecule type" value="Genomic_DNA"/>
</dbReference>
<evidence type="ECO:0000259" key="12">
    <source>
        <dbReference type="Pfam" id="PF00133"/>
    </source>
</evidence>
<dbReference type="CDD" id="cd00812">
    <property type="entry name" value="LeuRS_core"/>
    <property type="match status" value="1"/>
</dbReference>
<dbReference type="InterPro" id="IPR025709">
    <property type="entry name" value="Leu_tRNA-synth_edit"/>
</dbReference>
<evidence type="ECO:0000259" key="13">
    <source>
        <dbReference type="Pfam" id="PF08264"/>
    </source>
</evidence>
<dbReference type="InterPro" id="IPR001412">
    <property type="entry name" value="aa-tRNA-synth_I_CS"/>
</dbReference>
<dbReference type="InterPro" id="IPR002300">
    <property type="entry name" value="aa-tRNA-synth_Ia"/>
</dbReference>
<comment type="similarity">
    <text evidence="1 9 10">Belongs to the class-I aminoacyl-tRNA synthetase family.</text>
</comment>
<evidence type="ECO:0000256" key="5">
    <source>
        <dbReference type="ARBA" id="ARBA00022840"/>
    </source>
</evidence>
<name>A0A7Y9LRP7_9MICC</name>
<evidence type="ECO:0000259" key="14">
    <source>
        <dbReference type="Pfam" id="PF09334"/>
    </source>
</evidence>
<dbReference type="FunFam" id="1.10.730.10:FF:000002">
    <property type="entry name" value="Leucine--tRNA ligase"/>
    <property type="match status" value="1"/>
</dbReference>
<accession>A0A7Y9LRP7</accession>
<evidence type="ECO:0000256" key="1">
    <source>
        <dbReference type="ARBA" id="ARBA00005594"/>
    </source>
</evidence>
<dbReference type="FunFam" id="3.40.50.620:FF:000003">
    <property type="entry name" value="Leucine--tRNA ligase"/>
    <property type="match status" value="1"/>
</dbReference>
<dbReference type="RefSeq" id="WP_179388132.1">
    <property type="nucleotide sequence ID" value="NZ_JACBYQ010000001.1"/>
</dbReference>
<dbReference type="Gene3D" id="3.10.20.590">
    <property type="match status" value="1"/>
</dbReference>
<dbReference type="Proteomes" id="UP000521748">
    <property type="component" value="Unassembled WGS sequence"/>
</dbReference>
<protein>
    <recommendedName>
        <fullName evidence="9">Leucine--tRNA ligase</fullName>
        <ecNumber evidence="9">6.1.1.4</ecNumber>
    </recommendedName>
    <alternativeName>
        <fullName evidence="9">Leucyl-tRNA synthetase</fullName>
        <shortName evidence="9">LeuRS</shortName>
    </alternativeName>
</protein>
<comment type="subcellular location">
    <subcellularLocation>
        <location evidence="9">Cytoplasm</location>
    </subcellularLocation>
</comment>
<dbReference type="Pfam" id="PF00133">
    <property type="entry name" value="tRNA-synt_1"/>
    <property type="match status" value="1"/>
</dbReference>
<dbReference type="GO" id="GO:0004823">
    <property type="term" value="F:leucine-tRNA ligase activity"/>
    <property type="evidence" value="ECO:0007669"/>
    <property type="project" value="UniProtKB-UniRule"/>
</dbReference>
<feature type="domain" description="Leucyl-tRNA synthetase editing" evidence="15">
    <location>
        <begin position="233"/>
        <end position="415"/>
    </location>
</feature>
<dbReference type="PANTHER" id="PTHR43740">
    <property type="entry name" value="LEUCYL-TRNA SYNTHETASE"/>
    <property type="match status" value="1"/>
</dbReference>
<dbReference type="Gene3D" id="1.10.730.10">
    <property type="entry name" value="Isoleucyl-tRNA Synthetase, Domain 1"/>
    <property type="match status" value="1"/>
</dbReference>
<dbReference type="InterPro" id="IPR009080">
    <property type="entry name" value="tRNAsynth_Ia_anticodon-bd"/>
</dbReference>
<dbReference type="InterPro" id="IPR015413">
    <property type="entry name" value="Methionyl/Leucyl_tRNA_Synth"/>
</dbReference>
<evidence type="ECO:0000256" key="6">
    <source>
        <dbReference type="ARBA" id="ARBA00022917"/>
    </source>
</evidence>
<keyword evidence="11" id="KW-0175">Coiled coil</keyword>
<dbReference type="CDD" id="cd07958">
    <property type="entry name" value="Anticodon_Ia_Leu_BEm"/>
    <property type="match status" value="1"/>
</dbReference>
<dbReference type="NCBIfam" id="TIGR00396">
    <property type="entry name" value="leuS_bact"/>
    <property type="match status" value="1"/>
</dbReference>
<comment type="catalytic activity">
    <reaction evidence="8 9">
        <text>tRNA(Leu) + L-leucine + ATP = L-leucyl-tRNA(Leu) + AMP + diphosphate</text>
        <dbReference type="Rhea" id="RHEA:11688"/>
        <dbReference type="Rhea" id="RHEA-COMP:9613"/>
        <dbReference type="Rhea" id="RHEA-COMP:9622"/>
        <dbReference type="ChEBI" id="CHEBI:30616"/>
        <dbReference type="ChEBI" id="CHEBI:33019"/>
        <dbReference type="ChEBI" id="CHEBI:57427"/>
        <dbReference type="ChEBI" id="CHEBI:78442"/>
        <dbReference type="ChEBI" id="CHEBI:78494"/>
        <dbReference type="ChEBI" id="CHEBI:456215"/>
        <dbReference type="EC" id="6.1.1.4"/>
    </reaction>
</comment>